<dbReference type="Gene3D" id="3.40.50.620">
    <property type="entry name" value="HUPs"/>
    <property type="match status" value="1"/>
</dbReference>
<dbReference type="InterPro" id="IPR006016">
    <property type="entry name" value="UspA"/>
</dbReference>
<evidence type="ECO:0000313" key="3">
    <source>
        <dbReference type="Proteomes" id="UP001057375"/>
    </source>
</evidence>
<evidence type="ECO:0000259" key="1">
    <source>
        <dbReference type="Pfam" id="PF00582"/>
    </source>
</evidence>
<dbReference type="Proteomes" id="UP001057375">
    <property type="component" value="Unassembled WGS sequence"/>
</dbReference>
<dbReference type="CDD" id="cd00293">
    <property type="entry name" value="USP-like"/>
    <property type="match status" value="1"/>
</dbReference>
<organism evidence="2 3">
    <name type="scientific">Aduncisulcus paluster</name>
    <dbReference type="NCBI Taxonomy" id="2918883"/>
    <lineage>
        <taxon>Eukaryota</taxon>
        <taxon>Metamonada</taxon>
        <taxon>Carpediemonas-like organisms</taxon>
        <taxon>Aduncisulcus</taxon>
    </lineage>
</organism>
<keyword evidence="3" id="KW-1185">Reference proteome</keyword>
<accession>A0ABQ5JXW9</accession>
<reference evidence="2" key="1">
    <citation type="submission" date="2022-03" db="EMBL/GenBank/DDBJ databases">
        <title>Draft genome sequence of Aduncisulcus paluster, a free-living microaerophilic Fornicata.</title>
        <authorList>
            <person name="Yuyama I."/>
            <person name="Kume K."/>
            <person name="Tamura T."/>
            <person name="Inagaki Y."/>
            <person name="Hashimoto T."/>
        </authorList>
    </citation>
    <scope>NUCLEOTIDE SEQUENCE</scope>
    <source>
        <strain evidence="2">NY0171</strain>
    </source>
</reference>
<dbReference type="Pfam" id="PF00582">
    <property type="entry name" value="Usp"/>
    <property type="match status" value="1"/>
</dbReference>
<feature type="domain" description="UspA" evidence="1">
    <location>
        <begin position="9"/>
        <end position="96"/>
    </location>
</feature>
<gene>
    <name evidence="2" type="ORF">ADUPG1_004477</name>
</gene>
<feature type="non-terminal residue" evidence="2">
    <location>
        <position position="97"/>
    </location>
</feature>
<name>A0ABQ5JXW9_9EUKA</name>
<dbReference type="EMBL" id="BQXS01006714">
    <property type="protein sequence ID" value="GKT21884.1"/>
    <property type="molecule type" value="Genomic_DNA"/>
</dbReference>
<evidence type="ECO:0000313" key="2">
    <source>
        <dbReference type="EMBL" id="GKT21884.1"/>
    </source>
</evidence>
<sequence length="97" mass="10536">MDYIKSFGEGYGAKVVLLNVYGLPTLTEYNNYPAYPLESAYSVEQQSEAILKRAKAALGDVPFEIITISEAGNPAATILDAAEKNECDLIIMCTHGM</sequence>
<proteinExistence type="predicted"/>
<dbReference type="InterPro" id="IPR014729">
    <property type="entry name" value="Rossmann-like_a/b/a_fold"/>
</dbReference>
<dbReference type="SUPFAM" id="SSF52402">
    <property type="entry name" value="Adenine nucleotide alpha hydrolases-like"/>
    <property type="match status" value="1"/>
</dbReference>
<comment type="caution">
    <text evidence="2">The sequence shown here is derived from an EMBL/GenBank/DDBJ whole genome shotgun (WGS) entry which is preliminary data.</text>
</comment>
<protein>
    <submittedName>
        <fullName evidence="2">Universal stress protein</fullName>
    </submittedName>
</protein>